<keyword evidence="3 5" id="KW-0479">Metal-binding</keyword>
<dbReference type="CDD" id="cd13537">
    <property type="entry name" value="PBP2_YvgL_like"/>
    <property type="match status" value="1"/>
</dbReference>
<feature type="binding site" evidence="5">
    <location>
        <position position="187"/>
    </location>
    <ligand>
        <name>molybdate</name>
        <dbReference type="ChEBI" id="CHEBI:36264"/>
    </ligand>
</feature>
<dbReference type="GO" id="GO:0030973">
    <property type="term" value="F:molybdate ion binding"/>
    <property type="evidence" value="ECO:0007669"/>
    <property type="project" value="UniProtKB-ARBA"/>
</dbReference>
<evidence type="ECO:0000256" key="2">
    <source>
        <dbReference type="ARBA" id="ARBA00022505"/>
    </source>
</evidence>
<reference evidence="7 8" key="2">
    <citation type="journal article" date="2010" name="Stand. Genomic Sci.">
        <title>Complete genome sequence of Syntrophothermus lipocalidus type strain (TGB-C1).</title>
        <authorList>
            <person name="Djao O.D."/>
            <person name="Zhang X."/>
            <person name="Lucas S."/>
            <person name="Lapidus A."/>
            <person name="Del Rio T.G."/>
            <person name="Nolan M."/>
            <person name="Tice H."/>
            <person name="Cheng J.F."/>
            <person name="Han C."/>
            <person name="Tapia R."/>
            <person name="Goodwin L."/>
            <person name="Pitluck S."/>
            <person name="Liolios K."/>
            <person name="Ivanova N."/>
            <person name="Mavromatis K."/>
            <person name="Mikhailova N."/>
            <person name="Ovchinnikova G."/>
            <person name="Pati A."/>
            <person name="Brambilla E."/>
            <person name="Chen A."/>
            <person name="Palaniappan K."/>
            <person name="Land M."/>
            <person name="Hauser L."/>
            <person name="Chang Y.J."/>
            <person name="Jeffries C.D."/>
            <person name="Rohde M."/>
            <person name="Sikorski J."/>
            <person name="Spring S."/>
            <person name="Goker M."/>
            <person name="Detter J.C."/>
            <person name="Woyke T."/>
            <person name="Bristow J."/>
            <person name="Eisen J.A."/>
            <person name="Markowitz V."/>
            <person name="Hugenholtz P."/>
            <person name="Kyrpides N.C."/>
            <person name="Klenk H.P."/>
        </authorList>
    </citation>
    <scope>NUCLEOTIDE SEQUENCE [LARGE SCALE GENOMIC DNA]</scope>
    <source>
        <strain evidence="8">DSM 12680 / TGB-C1</strain>
    </source>
</reference>
<sequence length="255" mass="27696">MVRIKAWHALVLVLLFTTAGCGQGKEEVTVSAPMSLKDALEETKKGYPAKNVVINLNFGASGVLQHQVEQGAPVDVLITADQERMKDLEGKGLVDPSSRKDFLTNELVLVTPKDVKIVENFSDLLKAGVEKIAIGDPGVVPAGKYARQTLHSLNLWDELKHKLVLAKDVRQVLHYVETGSADAGLVYLSDAYSSRKVRVAAIAGKDLHQEIVYSIAILNNSRNQKAASDFVHYLTGAEAASVFAKYGFSPISVQQ</sequence>
<dbReference type="InterPro" id="IPR005950">
    <property type="entry name" value="ModA"/>
</dbReference>
<dbReference type="AlphaFoldDB" id="D7CIY8"/>
<dbReference type="Gene3D" id="3.40.190.10">
    <property type="entry name" value="Periplasmic binding protein-like II"/>
    <property type="match status" value="2"/>
</dbReference>
<evidence type="ECO:0000313" key="8">
    <source>
        <dbReference type="Proteomes" id="UP000000378"/>
    </source>
</evidence>
<dbReference type="PANTHER" id="PTHR30632">
    <property type="entry name" value="MOLYBDATE-BINDING PERIPLASMIC PROTEIN"/>
    <property type="match status" value="1"/>
</dbReference>
<dbReference type="KEGG" id="slp:Slip_2123"/>
<dbReference type="InterPro" id="IPR050682">
    <property type="entry name" value="ModA/WtpA"/>
</dbReference>
<dbReference type="eggNOG" id="COG0725">
    <property type="taxonomic scope" value="Bacteria"/>
</dbReference>
<dbReference type="SUPFAM" id="SSF53850">
    <property type="entry name" value="Periplasmic binding protein-like II"/>
    <property type="match status" value="1"/>
</dbReference>
<feature type="binding site" evidence="5">
    <location>
        <position position="61"/>
    </location>
    <ligand>
        <name>molybdate</name>
        <dbReference type="ChEBI" id="CHEBI:36264"/>
    </ligand>
</feature>
<organism evidence="7 8">
    <name type="scientific">Syntrophothermus lipocalidus (strain DSM 12680 / TGB-C1)</name>
    <dbReference type="NCBI Taxonomy" id="643648"/>
    <lineage>
        <taxon>Bacteria</taxon>
        <taxon>Bacillati</taxon>
        <taxon>Bacillota</taxon>
        <taxon>Clostridia</taxon>
        <taxon>Eubacteriales</taxon>
        <taxon>Syntrophomonadaceae</taxon>
        <taxon>Syntrophothermus</taxon>
    </lineage>
</organism>
<dbReference type="InterPro" id="IPR041879">
    <property type="entry name" value="YvgL-like_PBP2"/>
</dbReference>
<dbReference type="OrthoDB" id="9785015at2"/>
<dbReference type="NCBIfam" id="TIGR01256">
    <property type="entry name" value="modA"/>
    <property type="match status" value="1"/>
</dbReference>
<dbReference type="EMBL" id="CP002048">
    <property type="protein sequence ID" value="ADI02866.1"/>
    <property type="molecule type" value="Genomic_DNA"/>
</dbReference>
<comment type="similarity">
    <text evidence="1">Belongs to the bacterial solute-binding protein ModA family.</text>
</comment>
<evidence type="ECO:0000313" key="7">
    <source>
        <dbReference type="EMBL" id="ADI02866.1"/>
    </source>
</evidence>
<dbReference type="HOGENOM" id="CLU_065520_3_1_9"/>
<keyword evidence="8" id="KW-1185">Reference proteome</keyword>
<dbReference type="GO" id="GO:0015689">
    <property type="term" value="P:molybdate ion transport"/>
    <property type="evidence" value="ECO:0007669"/>
    <property type="project" value="InterPro"/>
</dbReference>
<evidence type="ECO:0000256" key="6">
    <source>
        <dbReference type="SAM" id="SignalP"/>
    </source>
</evidence>
<protein>
    <submittedName>
        <fullName evidence="7">Molybdenum ABC transporter, periplasmic molybdate-binding protein</fullName>
    </submittedName>
</protein>
<evidence type="ECO:0000256" key="3">
    <source>
        <dbReference type="ARBA" id="ARBA00022723"/>
    </source>
</evidence>
<evidence type="ECO:0000256" key="5">
    <source>
        <dbReference type="PIRSR" id="PIRSR004846-1"/>
    </source>
</evidence>
<keyword evidence="4 6" id="KW-0732">Signal</keyword>
<accession>D7CIY8</accession>
<dbReference type="GO" id="GO:0046872">
    <property type="term" value="F:metal ion binding"/>
    <property type="evidence" value="ECO:0007669"/>
    <property type="project" value="UniProtKB-KW"/>
</dbReference>
<evidence type="ECO:0000256" key="4">
    <source>
        <dbReference type="ARBA" id="ARBA00022729"/>
    </source>
</evidence>
<feature type="chain" id="PRO_5003093902" evidence="6">
    <location>
        <begin position="25"/>
        <end position="255"/>
    </location>
</feature>
<dbReference type="PIRSF" id="PIRSF004846">
    <property type="entry name" value="ModA"/>
    <property type="match status" value="1"/>
</dbReference>
<proteinExistence type="inferred from homology"/>
<feature type="signal peptide" evidence="6">
    <location>
        <begin position="1"/>
        <end position="24"/>
    </location>
</feature>
<dbReference type="STRING" id="643648.Slip_2123"/>
<feature type="binding site" evidence="5">
    <location>
        <position position="142"/>
    </location>
    <ligand>
        <name>molybdate</name>
        <dbReference type="ChEBI" id="CHEBI:36264"/>
    </ligand>
</feature>
<feature type="binding site" evidence="5">
    <location>
        <position position="169"/>
    </location>
    <ligand>
        <name>molybdate</name>
        <dbReference type="ChEBI" id="CHEBI:36264"/>
    </ligand>
</feature>
<gene>
    <name evidence="7" type="ordered locus">Slip_2123</name>
</gene>
<feature type="binding site" evidence="5">
    <location>
        <position position="35"/>
    </location>
    <ligand>
        <name>molybdate</name>
        <dbReference type="ChEBI" id="CHEBI:36264"/>
    </ligand>
</feature>
<dbReference type="Pfam" id="PF13531">
    <property type="entry name" value="SBP_bac_11"/>
    <property type="match status" value="1"/>
</dbReference>
<dbReference type="RefSeq" id="WP_013176268.1">
    <property type="nucleotide sequence ID" value="NC_014220.1"/>
</dbReference>
<name>D7CIY8_SYNLT</name>
<dbReference type="GO" id="GO:1901359">
    <property type="term" value="F:tungstate binding"/>
    <property type="evidence" value="ECO:0007669"/>
    <property type="project" value="UniProtKB-ARBA"/>
</dbReference>
<dbReference type="PROSITE" id="PS51257">
    <property type="entry name" value="PROKAR_LIPOPROTEIN"/>
    <property type="match status" value="1"/>
</dbReference>
<dbReference type="Proteomes" id="UP000000378">
    <property type="component" value="Chromosome"/>
</dbReference>
<reference evidence="8" key="1">
    <citation type="journal article" date="2010" name="Stand. Genomic Sci.">
        <title>Complete genome sequence of Syntrophothermus lipocalidus type strain (TGB-C1T).</title>
        <authorList>
            <consortium name="US DOE Joint Genome Institute (JGI-PGF)"/>
            <person name="Djao O."/>
            <person name="Zhang X."/>
            <person name="Lucas S."/>
            <person name="Lapidus A."/>
            <person name="Glavina Del Rio T."/>
            <person name="Nolan M."/>
            <person name="Tice H."/>
            <person name="Cheng J."/>
            <person name="Han C."/>
            <person name="Tapia R."/>
            <person name="Goodwin L."/>
            <person name="Pitluck S."/>
            <person name="Liolios K."/>
            <person name="Ivanova N."/>
            <person name="Mavromatis K."/>
            <person name="Mikhailova N."/>
            <person name="Ovchinnikova G."/>
            <person name="Pati A."/>
            <person name="Brambilla E."/>
            <person name="Chen A."/>
            <person name="Palaniappan K."/>
            <person name="Land M."/>
            <person name="Hauser L."/>
            <person name="Chang Y."/>
            <person name="Jeffries C."/>
            <person name="Rohde M."/>
            <person name="Sikorski J."/>
            <person name="Spring S."/>
            <person name="Goker M."/>
            <person name="Detter J."/>
            <person name="Woyke T."/>
            <person name="Bristow J."/>
            <person name="Eisen J."/>
            <person name="Markowitz V."/>
            <person name="Hugenholtz P."/>
            <person name="Kyrpides N."/>
            <person name="Klenk H."/>
        </authorList>
    </citation>
    <scope>NUCLEOTIDE SEQUENCE [LARGE SCALE GENOMIC DNA]</scope>
    <source>
        <strain evidence="8">DSM 12680 / TGB-C1</strain>
    </source>
</reference>
<dbReference type="FunFam" id="3.40.190.10:FF:000035">
    <property type="entry name" value="Molybdate ABC transporter substrate-binding protein"/>
    <property type="match status" value="1"/>
</dbReference>
<evidence type="ECO:0000256" key="1">
    <source>
        <dbReference type="ARBA" id="ARBA00009175"/>
    </source>
</evidence>
<keyword evidence="2 5" id="KW-0500">Molybdenum</keyword>
<dbReference type="PANTHER" id="PTHR30632:SF0">
    <property type="entry name" value="SULFATE-BINDING PROTEIN"/>
    <property type="match status" value="1"/>
</dbReference>